<dbReference type="GO" id="GO:0005975">
    <property type="term" value="P:carbohydrate metabolic process"/>
    <property type="evidence" value="ECO:0007669"/>
    <property type="project" value="InterPro"/>
</dbReference>
<dbReference type="Gene3D" id="2.10.10.20">
    <property type="entry name" value="Carbohydrate-binding module superfamily 5/12"/>
    <property type="match status" value="1"/>
</dbReference>
<feature type="domain" description="Chitin-binding type-3" evidence="3">
    <location>
        <begin position="194"/>
        <end position="240"/>
    </location>
</feature>
<feature type="compositionally biased region" description="Polar residues" evidence="2">
    <location>
        <begin position="181"/>
        <end position="193"/>
    </location>
</feature>
<evidence type="ECO:0000259" key="3">
    <source>
        <dbReference type="SMART" id="SM00495"/>
    </source>
</evidence>
<comment type="caution">
    <text evidence="4">The sequence shown here is derived from an EMBL/GenBank/DDBJ whole genome shotgun (WGS) entry which is preliminary data.</text>
</comment>
<dbReference type="VEuPathDB" id="FungiDB:jhhlp_004921"/>
<dbReference type="InterPro" id="IPR036573">
    <property type="entry name" value="CBM_sf_5/12"/>
</dbReference>
<feature type="compositionally biased region" description="Basic and acidic residues" evidence="2">
    <location>
        <begin position="166"/>
        <end position="180"/>
    </location>
</feature>
<dbReference type="EMBL" id="NLAX01000095">
    <property type="protein sequence ID" value="PKS08535.1"/>
    <property type="molecule type" value="Genomic_DNA"/>
</dbReference>
<dbReference type="InterPro" id="IPR003610">
    <property type="entry name" value="CBM5/12"/>
</dbReference>
<dbReference type="InParanoid" id="A0A2N3N7X5"/>
<proteinExistence type="predicted"/>
<keyword evidence="5" id="KW-1185">Reference proteome</keyword>
<dbReference type="CDD" id="cd12214">
    <property type="entry name" value="ChiA1_BD"/>
    <property type="match status" value="1"/>
</dbReference>
<gene>
    <name evidence="4" type="ORF">jhhlp_004921</name>
</gene>
<dbReference type="SUPFAM" id="SSF51055">
    <property type="entry name" value="Carbohydrate binding domain"/>
    <property type="match status" value="1"/>
</dbReference>
<evidence type="ECO:0000313" key="4">
    <source>
        <dbReference type="EMBL" id="PKS08535.1"/>
    </source>
</evidence>
<dbReference type="SMART" id="SM00495">
    <property type="entry name" value="ChtBD3"/>
    <property type="match status" value="1"/>
</dbReference>
<reference evidence="4 5" key="1">
    <citation type="journal article" date="2017" name="G3 (Bethesda)">
        <title>First Draft Genome Sequence of the Pathogenic Fungus Lomentospora prolificans (Formerly Scedosporium prolificans).</title>
        <authorList>
            <person name="Luo R."/>
            <person name="Zimin A."/>
            <person name="Workman R."/>
            <person name="Fan Y."/>
            <person name="Pertea G."/>
            <person name="Grossman N."/>
            <person name="Wear M.P."/>
            <person name="Jia B."/>
            <person name="Miller H."/>
            <person name="Casadevall A."/>
            <person name="Timp W."/>
            <person name="Zhang S.X."/>
            <person name="Salzberg S.L."/>
        </authorList>
    </citation>
    <scope>NUCLEOTIDE SEQUENCE [LARGE SCALE GENOMIC DNA]</scope>
    <source>
        <strain evidence="4 5">JHH-5317</strain>
    </source>
</reference>
<name>A0A2N3N7X5_9PEZI</name>
<dbReference type="OrthoDB" id="5226087at2759"/>
<evidence type="ECO:0000256" key="2">
    <source>
        <dbReference type="SAM" id="MobiDB-lite"/>
    </source>
</evidence>
<dbReference type="Proteomes" id="UP000233524">
    <property type="component" value="Unassembled WGS sequence"/>
</dbReference>
<dbReference type="GO" id="GO:0005576">
    <property type="term" value="C:extracellular region"/>
    <property type="evidence" value="ECO:0007669"/>
    <property type="project" value="InterPro"/>
</dbReference>
<dbReference type="AlphaFoldDB" id="A0A2N3N7X5"/>
<dbReference type="Pfam" id="PF02839">
    <property type="entry name" value="CBM_5_12"/>
    <property type="match status" value="1"/>
</dbReference>
<sequence>MTESLFRLLLIRRNFSNVAPIEQDPDAPSIKLSQKSTFQEKLATALGAVDPRAETFNAAAGFIRDSDFIKNYNGNELVKSLKRLGVLLDEAGHGNDLPVSSVLQLTQQVFGVPASEVVKKPEFDVLLKDLRDVITAVKFDQSNHALPLEEYVNILRDAELIQDAAERSRDNDALKGKKDTNSPQISSGAKTQSIPEWSPQVAYKVGDQARYNENTYVCIQAHTAIVGWEPPKTPALWVKVTLEEPDHPSTPAGPSNLFAFRKRSLLLPTEASLKSVLAAPEPDGTGSDQEGVAKTAKSLIDRHTRIKAAISELTAIDTIHIKKTVQEPQNGVDIDEGLSVTHSITEQIKHIAQLRTINIDQFRAAAERSGTGAPNPGSPNPSFIAPTAAIPALATDPLTLQDAAGTASAVGLVRQLASSSLGMLGAPAFKPIEARESVPTLAEDAPLSERTQSVLSSLEVNPNTTGLPDVVKTLRTNLSEVETELRSLVPTFETTKVSVISGKTIVSKAPVPSEFSKFVTGIDFGKLVPRIPLIPNFDPRIPHTKGKINTIGVGDLIIVKQQLIGYEGADIAHIENVLKGESKKREHTSTTRSETVVSTEEETTTENSRDLSTTSRFEMSQETASTIKEQFDVKGSLQVTGKYGPAVEFTAKAEGGFSRSKETATKSASKFSQDVTEKASKKVTERILKKQTVTNSSEVVEVNAHGIDNSSGPLNVSGVYQWVNKIYEAQMFNYGVRALFDFMIPEPGAYTIHTMVEAADQAAALVKPTQFPLTPTDITEFNYAFWVKKYEATDVKPPPPDYITVSDGFAKGDMKVENDAYHTARIAIDKGYEAVHARIGQSYSFWKDDQFTDVILGNSCSRIKIGGVITVNLARQRNFIPWAVHTFHVAAVTVTVEITCAVTEDALNEWRADTHAKLTMAYKARLQEYEEKLATIQLQAGITIQGRNPASNAISVKQELKKNCISVITGQYYDAFNSINAGANGPYINLNEAEAEGSYVRFFEQAFEWENMSRLLQFLIRRGYNCLRDRQVYVMYPYFWGRKYLWADKLAIEDTDPEFEEFLKAGFCRVQVPARPGFEPAIDHFLQFGELWNGGPLPAISSPLFLPIADEIAERAQKPGDEVPQGEPWKVRVPTTLVKLRQDDKLPKWTKVGDEWVPNDS</sequence>
<accession>A0A2N3N7X5</accession>
<feature type="region of interest" description="Disordered" evidence="2">
    <location>
        <begin position="582"/>
        <end position="616"/>
    </location>
</feature>
<keyword evidence="1" id="KW-0378">Hydrolase</keyword>
<feature type="region of interest" description="Disordered" evidence="2">
    <location>
        <begin position="166"/>
        <end position="193"/>
    </location>
</feature>
<evidence type="ECO:0000256" key="1">
    <source>
        <dbReference type="ARBA" id="ARBA00022801"/>
    </source>
</evidence>
<dbReference type="GO" id="GO:0004553">
    <property type="term" value="F:hydrolase activity, hydrolyzing O-glycosyl compounds"/>
    <property type="evidence" value="ECO:0007669"/>
    <property type="project" value="InterPro"/>
</dbReference>
<evidence type="ECO:0000313" key="5">
    <source>
        <dbReference type="Proteomes" id="UP000233524"/>
    </source>
</evidence>
<protein>
    <recommendedName>
        <fullName evidence="3">Chitin-binding type-3 domain-containing protein</fullName>
    </recommendedName>
</protein>
<organism evidence="4 5">
    <name type="scientific">Lomentospora prolificans</name>
    <dbReference type="NCBI Taxonomy" id="41688"/>
    <lineage>
        <taxon>Eukaryota</taxon>
        <taxon>Fungi</taxon>
        <taxon>Dikarya</taxon>
        <taxon>Ascomycota</taxon>
        <taxon>Pezizomycotina</taxon>
        <taxon>Sordariomycetes</taxon>
        <taxon>Hypocreomycetidae</taxon>
        <taxon>Microascales</taxon>
        <taxon>Microascaceae</taxon>
        <taxon>Lomentospora</taxon>
    </lineage>
</organism>
<dbReference type="GO" id="GO:0030246">
    <property type="term" value="F:carbohydrate binding"/>
    <property type="evidence" value="ECO:0007669"/>
    <property type="project" value="InterPro"/>
</dbReference>